<evidence type="ECO:0008006" key="3">
    <source>
        <dbReference type="Google" id="ProtNLM"/>
    </source>
</evidence>
<name>A0ABX7ICJ3_9BACT</name>
<gene>
    <name evidence="1" type="ORF">HWI92_23370</name>
</gene>
<accession>A0ABX7ICJ3</accession>
<evidence type="ECO:0000313" key="1">
    <source>
        <dbReference type="EMBL" id="QRR03644.1"/>
    </source>
</evidence>
<protein>
    <recommendedName>
        <fullName evidence="3">Lipoprotein</fullName>
    </recommendedName>
</protein>
<proteinExistence type="predicted"/>
<dbReference type="EMBL" id="CP056775">
    <property type="protein sequence ID" value="QRR03644.1"/>
    <property type="molecule type" value="Genomic_DNA"/>
</dbReference>
<evidence type="ECO:0000313" key="2">
    <source>
        <dbReference type="Proteomes" id="UP000612680"/>
    </source>
</evidence>
<dbReference type="RefSeq" id="WP_204659829.1">
    <property type="nucleotide sequence ID" value="NZ_CP056775.1"/>
</dbReference>
<organism evidence="1 2">
    <name type="scientific">Dyadobacter sandarakinus</name>
    <dbReference type="NCBI Taxonomy" id="2747268"/>
    <lineage>
        <taxon>Bacteria</taxon>
        <taxon>Pseudomonadati</taxon>
        <taxon>Bacteroidota</taxon>
        <taxon>Cytophagia</taxon>
        <taxon>Cytophagales</taxon>
        <taxon>Spirosomataceae</taxon>
        <taxon>Dyadobacter</taxon>
    </lineage>
</organism>
<sequence>MKYFAVLFLLAAACSQQEKPDQAGNGTETVVNDTIPEMREDVASSAVASYSEKVEDPLNDWKFAVDVYETPATFRFLIKIKYMEVEGEDTLKVPNFGIMPKVQLKKGSEDRSCIVGFLDKNGIFKEQKLVAVKNNQLKISTLRHYARTRYKVSK</sequence>
<dbReference type="Proteomes" id="UP000612680">
    <property type="component" value="Chromosome"/>
</dbReference>
<keyword evidence="2" id="KW-1185">Reference proteome</keyword>
<reference evidence="1 2" key="1">
    <citation type="submission" date="2020-06" db="EMBL/GenBank/DDBJ databases">
        <title>Dyadobacter sandarakinus sp. nov., isolated from the soil of the Arctic Yellow River Station.</title>
        <authorList>
            <person name="Zhang Y."/>
            <person name="Peng F."/>
        </authorList>
    </citation>
    <scope>NUCLEOTIDE SEQUENCE [LARGE SCALE GENOMIC DNA]</scope>
    <source>
        <strain evidence="1 2">Q3-56</strain>
    </source>
</reference>